<dbReference type="Gene3D" id="3.40.50.2300">
    <property type="match status" value="3"/>
</dbReference>
<dbReference type="RefSeq" id="XP_005103969.1">
    <property type="nucleotide sequence ID" value="XM_005103912.3"/>
</dbReference>
<evidence type="ECO:0000313" key="10">
    <source>
        <dbReference type="Proteomes" id="UP000694888"/>
    </source>
</evidence>
<feature type="compositionally biased region" description="Low complexity" evidence="6">
    <location>
        <begin position="176"/>
        <end position="187"/>
    </location>
</feature>
<dbReference type="PROSITE" id="PS50259">
    <property type="entry name" value="G_PROTEIN_RECEP_F3_4"/>
    <property type="match status" value="1"/>
</dbReference>
<proteinExistence type="predicted"/>
<evidence type="ECO:0000256" key="5">
    <source>
        <dbReference type="ARBA" id="ARBA00023180"/>
    </source>
</evidence>
<dbReference type="Pfam" id="PF07562">
    <property type="entry name" value="NCD3G"/>
    <property type="match status" value="1"/>
</dbReference>
<keyword evidence="2 7" id="KW-0812">Transmembrane</keyword>
<dbReference type="GeneID" id="101863041"/>
<protein>
    <submittedName>
        <fullName evidence="11">Metabotropic glutamate receptor 3</fullName>
    </submittedName>
</protein>
<feature type="transmembrane region" description="Helical" evidence="7">
    <location>
        <begin position="1065"/>
        <end position="1084"/>
    </location>
</feature>
<keyword evidence="4 7" id="KW-0472">Membrane</keyword>
<dbReference type="InterPro" id="IPR038550">
    <property type="entry name" value="GPCR_3_9-Cys_sf"/>
</dbReference>
<dbReference type="SUPFAM" id="SSF53822">
    <property type="entry name" value="Periplasmic binding protein-like I"/>
    <property type="match status" value="2"/>
</dbReference>
<comment type="subcellular location">
    <subcellularLocation>
        <location evidence="1">Membrane</location>
        <topology evidence="1">Multi-pass membrane protein</topology>
    </subcellularLocation>
</comment>
<dbReference type="InterPro" id="IPR028082">
    <property type="entry name" value="Peripla_BP_I"/>
</dbReference>
<keyword evidence="3 7" id="KW-1133">Transmembrane helix</keyword>
<reference evidence="11" key="1">
    <citation type="submission" date="2025-08" db="UniProtKB">
        <authorList>
            <consortium name="RefSeq"/>
        </authorList>
    </citation>
    <scope>IDENTIFICATION</scope>
</reference>
<dbReference type="InterPro" id="IPR001828">
    <property type="entry name" value="ANF_lig-bd_rcpt"/>
</dbReference>
<name>A0ABM0JXP3_APLCA</name>
<feature type="transmembrane region" description="Helical" evidence="7">
    <location>
        <begin position="1017"/>
        <end position="1037"/>
    </location>
</feature>
<feature type="compositionally biased region" description="Polar residues" evidence="6">
    <location>
        <begin position="1203"/>
        <end position="1214"/>
    </location>
</feature>
<dbReference type="InterPro" id="IPR050726">
    <property type="entry name" value="mGluR"/>
</dbReference>
<evidence type="ECO:0000256" key="8">
    <source>
        <dbReference type="SAM" id="SignalP"/>
    </source>
</evidence>
<feature type="transmembrane region" description="Helical" evidence="7">
    <location>
        <begin position="942"/>
        <end position="964"/>
    </location>
</feature>
<keyword evidence="10" id="KW-1185">Reference proteome</keyword>
<dbReference type="CDD" id="cd13953">
    <property type="entry name" value="7tm_classC_mGluR-like"/>
    <property type="match status" value="1"/>
</dbReference>
<dbReference type="PANTHER" id="PTHR24060">
    <property type="entry name" value="METABOTROPIC GLUTAMATE RECEPTOR"/>
    <property type="match status" value="1"/>
</dbReference>
<evidence type="ECO:0000256" key="3">
    <source>
        <dbReference type="ARBA" id="ARBA00022989"/>
    </source>
</evidence>
<keyword evidence="5" id="KW-0325">Glycoprotein</keyword>
<dbReference type="Gene3D" id="2.10.50.30">
    <property type="entry name" value="GPCR, family 3, nine cysteines domain"/>
    <property type="match status" value="1"/>
</dbReference>
<gene>
    <name evidence="11" type="primary">LOC101863041</name>
</gene>
<evidence type="ECO:0000256" key="7">
    <source>
        <dbReference type="SAM" id="Phobius"/>
    </source>
</evidence>
<sequence length="1260" mass="140961">MTSSITLKVLRRNFHIVLCCLLCPMPLPVSTFPPEVHDSKFQFFREGDVNIGAVVSFHRVLRQHGAKSAGCMEKEHGQKGKVNTEKGGNVVLKHRHHKENTDTSIDLNFCKDEEVTKQNGEGGDHIKMKDNRIATDLDNAVPNTPGENTSAATNSVESDLHARTQKTESQSGSTNPKSSSYKYPSSQSRRKRRSIDRRVCSDTIQGYQSLEDVAAILFALEQINNRTDILPNITLGVYILDDCSSESMALARSLQFMPAASGALGDAMLKHYSSPQQTAQTSDAKIEKPTATRHQAVHMESKSSDSRVKEGVDEEGLLNLKRSRTRRSIFLSEKRKGKVGKEFVESLKTFQGKVRLRHRRVVEKMSKKNNNVDRIYALKSMPQNKRQAEHKEGLVDDKNSSHDFADPNIAQAEGKSEKSPKYVLKNVTDVCAQRAFDAKKDKGRRRLRRKERLPPFYEVVGVVGAYTSSLSIVVADVMTLFGLPQISHASTVDTLSDKSKFPYFFRTLPPDRYQIRAMAELIRHFSWNFISLVYSADPYGLNAEKSLRSLLAGMETCIAQSIELTDSMGPNDYDRVIDNLRVYRNARVVALYADIKHIQPLMAAVRRKEAYREFIWAGSDTTSLVSDMENENCRYILGSLSVTFFSSTPPDFINYYHDFIKNYIDNQQVSTFKTAYAKGKFEGGGTGEVNTTSNSSDRSRHTVWSGTVEDTDWDKYYPTFAVPYAIDAVYAFAYALHNFVLDNCPGATGSDVKECLRGKSLLPYLKSVRFQGSSGDVCFNDAGDAVGKVAITQCQIRHGEAKQVAIGAWDMKYQKLILDNEQQWPNGSSLIPASVCAEPCPAGDIYTFPKQTCCWKCVSCKPNEITVNDTTRCVECPVLEWPDETKRERCFPIEPTFVNIRDSLPLSLAIVAVLGLGTSTVTAFIFYLYRNERVIRSSSKELSFFMLIGVFVAFLLVFSLLVPPTGLSCYASHVGFSLTFTLVYAPLLVKTNRIYRIFAAGRKTAALPRWTSSSSQLFIALLFILMQVLIVTISTILNPPTVAHCMPVRTEKHVTRYCDMPLSGFLSSLAFNLVLVLVCTWYAFKTRRLPDNYNESRYIAFCVDTTVLIWVSFIPTYFTITRPYYKVFILALALLINSIVCHLCLFVPKLYTLYLTKRKEGSTSRSVEERSELNIQLASNTSFSGIFRSTTGGPLGGYKDKSSTVAHSQTSNQKLGPDGRIHENGGASQEVHLLTLPEDIVIQSETNLSVSSSEQSDSIS</sequence>
<evidence type="ECO:0000259" key="9">
    <source>
        <dbReference type="PROSITE" id="PS50259"/>
    </source>
</evidence>
<evidence type="ECO:0000256" key="2">
    <source>
        <dbReference type="ARBA" id="ARBA00022692"/>
    </source>
</evidence>
<feature type="transmembrane region" description="Helical" evidence="7">
    <location>
        <begin position="906"/>
        <end position="930"/>
    </location>
</feature>
<feature type="region of interest" description="Disordered" evidence="6">
    <location>
        <begin position="1198"/>
        <end position="1222"/>
    </location>
</feature>
<keyword evidence="8" id="KW-0732">Signal</keyword>
<dbReference type="PRINTS" id="PR01176">
    <property type="entry name" value="GABABRECEPTR"/>
</dbReference>
<feature type="chain" id="PRO_5046411127" evidence="8">
    <location>
        <begin position="32"/>
        <end position="1260"/>
    </location>
</feature>
<keyword evidence="11" id="KW-0675">Receptor</keyword>
<feature type="compositionally biased region" description="Polar residues" evidence="6">
    <location>
        <begin position="141"/>
        <end position="157"/>
    </location>
</feature>
<evidence type="ECO:0000313" key="11">
    <source>
        <dbReference type="RefSeq" id="XP_005103969.1"/>
    </source>
</evidence>
<organism evidence="10 11">
    <name type="scientific">Aplysia californica</name>
    <name type="common">California sea hare</name>
    <dbReference type="NCBI Taxonomy" id="6500"/>
    <lineage>
        <taxon>Eukaryota</taxon>
        <taxon>Metazoa</taxon>
        <taxon>Spiralia</taxon>
        <taxon>Lophotrochozoa</taxon>
        <taxon>Mollusca</taxon>
        <taxon>Gastropoda</taxon>
        <taxon>Heterobranchia</taxon>
        <taxon>Euthyneura</taxon>
        <taxon>Tectipleura</taxon>
        <taxon>Aplysiida</taxon>
        <taxon>Aplysioidea</taxon>
        <taxon>Aplysiidae</taxon>
        <taxon>Aplysia</taxon>
    </lineage>
</organism>
<feature type="compositionally biased region" description="Basic and acidic residues" evidence="6">
    <location>
        <begin position="297"/>
        <end position="310"/>
    </location>
</feature>
<dbReference type="Pfam" id="PF00003">
    <property type="entry name" value="7tm_3"/>
    <property type="match status" value="1"/>
</dbReference>
<dbReference type="InterPro" id="IPR011500">
    <property type="entry name" value="GPCR_3_9-Cys_dom"/>
</dbReference>
<accession>A0ABM0JXP3</accession>
<evidence type="ECO:0000256" key="6">
    <source>
        <dbReference type="SAM" id="MobiDB-lite"/>
    </source>
</evidence>
<dbReference type="InterPro" id="IPR017978">
    <property type="entry name" value="GPCR_3_C"/>
</dbReference>
<feature type="transmembrane region" description="Helical" evidence="7">
    <location>
        <begin position="970"/>
        <end position="989"/>
    </location>
</feature>
<feature type="signal peptide" evidence="8">
    <location>
        <begin position="1"/>
        <end position="31"/>
    </location>
</feature>
<dbReference type="Proteomes" id="UP000694888">
    <property type="component" value="Unplaced"/>
</dbReference>
<evidence type="ECO:0000256" key="4">
    <source>
        <dbReference type="ARBA" id="ARBA00023136"/>
    </source>
</evidence>
<feature type="region of interest" description="Disordered" evidence="6">
    <location>
        <begin position="136"/>
        <end position="197"/>
    </location>
</feature>
<feature type="transmembrane region" description="Helical" evidence="7">
    <location>
        <begin position="1124"/>
        <end position="1148"/>
    </location>
</feature>
<dbReference type="Pfam" id="PF01094">
    <property type="entry name" value="ANF_receptor"/>
    <property type="match status" value="2"/>
</dbReference>
<feature type="transmembrane region" description="Helical" evidence="7">
    <location>
        <begin position="1096"/>
        <end position="1118"/>
    </location>
</feature>
<feature type="region of interest" description="Disordered" evidence="6">
    <location>
        <begin position="276"/>
        <end position="310"/>
    </location>
</feature>
<feature type="domain" description="G-protein coupled receptors family 3 profile" evidence="9">
    <location>
        <begin position="904"/>
        <end position="1169"/>
    </location>
</feature>
<evidence type="ECO:0000256" key="1">
    <source>
        <dbReference type="ARBA" id="ARBA00004141"/>
    </source>
</evidence>